<feature type="transmembrane region" description="Helical" evidence="6">
    <location>
        <begin position="334"/>
        <end position="360"/>
    </location>
</feature>
<feature type="transmembrane region" description="Helical" evidence="6">
    <location>
        <begin position="498"/>
        <end position="522"/>
    </location>
</feature>
<dbReference type="GeneID" id="37210531"/>
<keyword evidence="4 6" id="KW-1133">Transmembrane helix</keyword>
<evidence type="ECO:0000256" key="1">
    <source>
        <dbReference type="ARBA" id="ARBA00004141"/>
    </source>
</evidence>
<dbReference type="PANTHER" id="PTHR45649:SF22">
    <property type="entry name" value="TRANSPORTER, PUTATIVE (EUROFUNG)-RELATED"/>
    <property type="match status" value="1"/>
</dbReference>
<proteinExistence type="predicted"/>
<evidence type="ECO:0000313" key="7">
    <source>
        <dbReference type="EMBL" id="PYH72738.1"/>
    </source>
</evidence>
<feature type="transmembrane region" description="Helical" evidence="6">
    <location>
        <begin position="90"/>
        <end position="109"/>
    </location>
</feature>
<dbReference type="Gene3D" id="1.20.1740.10">
    <property type="entry name" value="Amino acid/polyamine transporter I"/>
    <property type="match status" value="1"/>
</dbReference>
<dbReference type="RefSeq" id="XP_025566532.1">
    <property type="nucleotide sequence ID" value="XM_025705939.1"/>
</dbReference>
<keyword evidence="8" id="KW-1185">Reference proteome</keyword>
<dbReference type="Pfam" id="PF13520">
    <property type="entry name" value="AA_permease_2"/>
    <property type="match status" value="1"/>
</dbReference>
<evidence type="ECO:0000256" key="5">
    <source>
        <dbReference type="ARBA" id="ARBA00023136"/>
    </source>
</evidence>
<keyword evidence="2" id="KW-0813">Transport</keyword>
<feature type="transmembrane region" description="Helical" evidence="6">
    <location>
        <begin position="380"/>
        <end position="404"/>
    </location>
</feature>
<evidence type="ECO:0000256" key="2">
    <source>
        <dbReference type="ARBA" id="ARBA00022448"/>
    </source>
</evidence>
<evidence type="ECO:0000313" key="8">
    <source>
        <dbReference type="Proteomes" id="UP000248405"/>
    </source>
</evidence>
<protein>
    <submittedName>
        <fullName evidence="7">Amino acid permease family protein</fullName>
    </submittedName>
</protein>
<gene>
    <name evidence="7" type="ORF">BO88DRAFT_401830</name>
</gene>
<feature type="transmembrane region" description="Helical" evidence="6">
    <location>
        <begin position="534"/>
        <end position="553"/>
    </location>
</feature>
<dbReference type="OrthoDB" id="2417308at2759"/>
<dbReference type="GO" id="GO:0022857">
    <property type="term" value="F:transmembrane transporter activity"/>
    <property type="evidence" value="ECO:0007669"/>
    <property type="project" value="InterPro"/>
</dbReference>
<dbReference type="PIRSF" id="PIRSF006060">
    <property type="entry name" value="AA_transporter"/>
    <property type="match status" value="1"/>
</dbReference>
<feature type="transmembrane region" description="Helical" evidence="6">
    <location>
        <begin position="298"/>
        <end position="322"/>
    </location>
</feature>
<dbReference type="GO" id="GO:0016020">
    <property type="term" value="C:membrane"/>
    <property type="evidence" value="ECO:0007669"/>
    <property type="project" value="UniProtKB-SubCell"/>
</dbReference>
<name>A0A319CBS6_ASPVC</name>
<dbReference type="AlphaFoldDB" id="A0A319CBS6"/>
<evidence type="ECO:0000256" key="6">
    <source>
        <dbReference type="SAM" id="Phobius"/>
    </source>
</evidence>
<dbReference type="PANTHER" id="PTHR45649">
    <property type="entry name" value="AMINO-ACID PERMEASE BAT1"/>
    <property type="match status" value="1"/>
</dbReference>
<evidence type="ECO:0000256" key="3">
    <source>
        <dbReference type="ARBA" id="ARBA00022692"/>
    </source>
</evidence>
<dbReference type="Proteomes" id="UP000248405">
    <property type="component" value="Unassembled WGS sequence"/>
</dbReference>
<keyword evidence="5 6" id="KW-0472">Membrane</keyword>
<organism evidence="7 8">
    <name type="scientific">Aspergillus vadensis (strain CBS 113365 / IMI 142717 / IBT 24658)</name>
    <dbReference type="NCBI Taxonomy" id="1448311"/>
    <lineage>
        <taxon>Eukaryota</taxon>
        <taxon>Fungi</taxon>
        <taxon>Dikarya</taxon>
        <taxon>Ascomycota</taxon>
        <taxon>Pezizomycotina</taxon>
        <taxon>Eurotiomycetes</taxon>
        <taxon>Eurotiomycetidae</taxon>
        <taxon>Eurotiales</taxon>
        <taxon>Aspergillaceae</taxon>
        <taxon>Aspergillus</taxon>
        <taxon>Aspergillus subgen. Circumdati</taxon>
    </lineage>
</organism>
<reference evidence="7" key="1">
    <citation type="submission" date="2016-12" db="EMBL/GenBank/DDBJ databases">
        <title>The genomes of Aspergillus section Nigri reveals drivers in fungal speciation.</title>
        <authorList>
            <consortium name="DOE Joint Genome Institute"/>
            <person name="Vesth T.C."/>
            <person name="Nybo J."/>
            <person name="Theobald S."/>
            <person name="Brandl J."/>
            <person name="Frisvad J.C."/>
            <person name="Nielsen K.F."/>
            <person name="Lyhne E.K."/>
            <person name="Kogle M.E."/>
            <person name="Kuo A."/>
            <person name="Riley R."/>
            <person name="Clum A."/>
            <person name="Nolan M."/>
            <person name="Lipzen A."/>
            <person name="Salamov A."/>
            <person name="Henrissat B."/>
            <person name="Wiebenga A."/>
            <person name="De Vries R.P."/>
            <person name="Grigoriev I.V."/>
            <person name="Mortensen U.H."/>
            <person name="Andersen M.R."/>
            <person name="Baker S.E."/>
        </authorList>
    </citation>
    <scope>NUCLEOTIDE SEQUENCE [LARGE SCALE GENOMIC DNA]</scope>
    <source>
        <strain evidence="7">CBS 113365</strain>
    </source>
</reference>
<dbReference type="EMBL" id="KZ821616">
    <property type="protein sequence ID" value="PYH72738.1"/>
    <property type="molecule type" value="Genomic_DNA"/>
</dbReference>
<evidence type="ECO:0000256" key="4">
    <source>
        <dbReference type="ARBA" id="ARBA00022989"/>
    </source>
</evidence>
<feature type="transmembrane region" description="Helical" evidence="6">
    <location>
        <begin position="216"/>
        <end position="238"/>
    </location>
</feature>
<feature type="transmembrane region" description="Helical" evidence="6">
    <location>
        <begin position="463"/>
        <end position="486"/>
    </location>
</feature>
<keyword evidence="3 6" id="KW-0812">Transmembrane</keyword>
<feature type="transmembrane region" description="Helical" evidence="6">
    <location>
        <begin position="171"/>
        <end position="196"/>
    </location>
</feature>
<sequence>MNRPLSTSNQLYEFAENGQLGAQLVHRSRCSPAWLNRLFVIVHFHPIYFRMPMDLENNGPIKPIQSVDQSVQDAHDLAAMGHDQAMTRKFDIWSMLSLAFCVLGTYSTFAQDLDSGLTNGGSITILWGLVLVTACNLCVAVSLGELTSSMPTALGQAYWVFRLWDTPLGRFTSYMCAWINMFGWWTLTASQVAFMAEFLLGMKVMFDNSWGGASTGWLNLVVYICTVLVLTVINLVGCRKEKVLPWLNNFVGIWFTGLFVVLSLALLISVGVKKDLSFQPASFVFGAWMNETGWGNGVVWFTGLVQAAYGLTAFDAVIHMVEEIPAPRRNAPKVMWLSVLMGAITGFIFMMVCLFCIQDINEVINSPTGLPFMELMVETVGLEGGATLIALFIFNGLGQGISILTTASRLTWGFARDGGLPWSGYFMLVDPVWKVPARALWFQGFWIALVGILYLFANTVLDAILSVSTIALTISYGLPIAALLVVGRDKLPPGQFHLGRWGTLINWVSIIYCIITTVFFLFPGSPNPSPSDMNYAIAVFGVMLVVAVGFWFVQGNRTYLKTEDAIDQMIQAQRLEVNTATQAQDKKK</sequence>
<feature type="transmembrane region" description="Helical" evidence="6">
    <location>
        <begin position="121"/>
        <end position="143"/>
    </location>
</feature>
<dbReference type="InterPro" id="IPR002293">
    <property type="entry name" value="AA/rel_permease1"/>
</dbReference>
<feature type="transmembrane region" description="Helical" evidence="6">
    <location>
        <begin position="250"/>
        <end position="272"/>
    </location>
</feature>
<feature type="transmembrane region" description="Helical" evidence="6">
    <location>
        <begin position="439"/>
        <end position="457"/>
    </location>
</feature>
<accession>A0A319CBS6</accession>
<comment type="subcellular location">
    <subcellularLocation>
        <location evidence="1">Membrane</location>
        <topology evidence="1">Multi-pass membrane protein</topology>
    </subcellularLocation>
</comment>